<organism evidence="1 2">
    <name type="scientific">Streptomyces europaeiscabiei</name>
    <dbReference type="NCBI Taxonomy" id="146819"/>
    <lineage>
        <taxon>Bacteria</taxon>
        <taxon>Bacillati</taxon>
        <taxon>Actinomycetota</taxon>
        <taxon>Actinomycetes</taxon>
        <taxon>Kitasatosporales</taxon>
        <taxon>Streptomycetaceae</taxon>
        <taxon>Streptomyces</taxon>
    </lineage>
</organism>
<dbReference type="EMBL" id="JARAYU010000013">
    <property type="protein sequence ID" value="MDX3704118.1"/>
    <property type="molecule type" value="Genomic_DNA"/>
</dbReference>
<dbReference type="Proteomes" id="UP001271274">
    <property type="component" value="Unassembled WGS sequence"/>
</dbReference>
<keyword evidence="2" id="KW-1185">Reference proteome</keyword>
<evidence type="ECO:0000313" key="2">
    <source>
        <dbReference type="Proteomes" id="UP001271274"/>
    </source>
</evidence>
<evidence type="ECO:0000313" key="1">
    <source>
        <dbReference type="EMBL" id="MDX3704118.1"/>
    </source>
</evidence>
<sequence>MIAALPGAWSRTVGAAKWPGPVRDLCLGDDNGTTSHGVLGEVADLVHRPVVGQRAESGVLTVRWPTRVAAIRSPIAAANVSAIAS</sequence>
<accession>A0ABU4NLU7</accession>
<name>A0ABU4NLU7_9ACTN</name>
<gene>
    <name evidence="1" type="ORF">PV662_31060</name>
</gene>
<proteinExistence type="predicted"/>
<reference evidence="1 2" key="1">
    <citation type="journal article" date="2023" name="Microb. Genom.">
        <title>Mesoterricola silvestris gen. nov., sp. nov., Mesoterricola sediminis sp. nov., Geothrix oryzae sp. nov., Geothrix edaphica sp. nov., Geothrix rubra sp. nov., and Geothrix limicola sp. nov., six novel members of Acidobacteriota isolated from soils.</title>
        <authorList>
            <person name="Weisberg A.J."/>
            <person name="Pearce E."/>
            <person name="Kramer C.G."/>
            <person name="Chang J.H."/>
            <person name="Clarke C.R."/>
        </authorList>
    </citation>
    <scope>NUCLEOTIDE SEQUENCE [LARGE SCALE GENOMIC DNA]</scope>
    <source>
        <strain evidence="1 2">ID09-01A</strain>
    </source>
</reference>
<protein>
    <submittedName>
        <fullName evidence="1">Uncharacterized protein</fullName>
    </submittedName>
</protein>
<comment type="caution">
    <text evidence="1">The sequence shown here is derived from an EMBL/GenBank/DDBJ whole genome shotgun (WGS) entry which is preliminary data.</text>
</comment>